<evidence type="ECO:0000259" key="19">
    <source>
        <dbReference type="PROSITE" id="PS51194"/>
    </source>
</evidence>
<dbReference type="PROSITE" id="PS51194">
    <property type="entry name" value="HELICASE_CTER"/>
    <property type="match status" value="1"/>
</dbReference>
<comment type="cofactor">
    <cofactor evidence="2">
        <name>Zn(2+)</name>
        <dbReference type="ChEBI" id="CHEBI:29105"/>
    </cofactor>
</comment>
<keyword evidence="13" id="KW-0234">DNA repair</keyword>
<keyword evidence="21" id="KW-1185">Reference proteome</keyword>
<dbReference type="SUPFAM" id="SSF52540">
    <property type="entry name" value="P-loop containing nucleoside triphosphate hydrolases"/>
    <property type="match status" value="1"/>
</dbReference>
<dbReference type="InterPro" id="IPR044876">
    <property type="entry name" value="HRDC_dom_sf"/>
</dbReference>
<dbReference type="GO" id="GO:0005524">
    <property type="term" value="F:ATP binding"/>
    <property type="evidence" value="ECO:0007669"/>
    <property type="project" value="UniProtKB-KW"/>
</dbReference>
<keyword evidence="8 20" id="KW-0347">Helicase</keyword>
<evidence type="ECO:0000256" key="14">
    <source>
        <dbReference type="ARBA" id="ARBA00023235"/>
    </source>
</evidence>
<dbReference type="GO" id="GO:0030894">
    <property type="term" value="C:replisome"/>
    <property type="evidence" value="ECO:0007669"/>
    <property type="project" value="TreeGrafter"/>
</dbReference>
<dbReference type="InterPro" id="IPR032284">
    <property type="entry name" value="RecQ_Zn-bd"/>
</dbReference>
<dbReference type="GO" id="GO:0009432">
    <property type="term" value="P:SOS response"/>
    <property type="evidence" value="ECO:0007669"/>
    <property type="project" value="UniProtKB-UniRule"/>
</dbReference>
<organism evidence="20 21">
    <name type="scientific">Iocasia fonsfrigidae</name>
    <dbReference type="NCBI Taxonomy" id="2682810"/>
    <lineage>
        <taxon>Bacteria</taxon>
        <taxon>Bacillati</taxon>
        <taxon>Bacillota</taxon>
        <taxon>Clostridia</taxon>
        <taxon>Halanaerobiales</taxon>
        <taxon>Halanaerobiaceae</taxon>
        <taxon>Iocasia</taxon>
    </lineage>
</organism>
<accession>A0A8A7KAE8</accession>
<keyword evidence="14" id="KW-0413">Isomerase</keyword>
<sequence>MLAKAKEILRKYYGYQGFREGQQRVINSILKGSDTVAIMPTGSGKSICYQVPAMLFSGVTIVISPLISLMKDQVDALDEMGIPATFLNSSITYQQLNDRLDRTRQGEYKLIYIAPERLESPRFCQLMNSLEVSLIAIDEAHCVSQWGHDFRPSYLYIAKMINNLNNRPVVAAFTATATPEVRDDIAIQLALLDHGLYISGFDRGNLTFTLRKGIDKEQFILNYIKSNSSESGIIYAATRKEVDRLTKVLLNAGYRAGRYHAGLTDLERHETQEAFLFDEINIVVATNAFGMGIDKSNVHFVIHYNMPKNIESYYQEAGRAGRDGEPSECVLLYSSGDSHIQRFLIEQNEVSPARKQKQLEKLQKMIDYCHTSQCLRAYILNYFGDKNVAKSCANCSNCNDDRELVDISKEAQKILSCVYRLEQSWGITTVAQVLAGSRSKKILQNNFDKLSTYDIMPSYTIKEIKDMINMLAADNYLKITEGKYPVVQLNERSYRVLKGEESVEQRVEKRAHKISFDDPLFEILKELRREIAKEEGIPPYIIFHDSTLREMSRYYPVKKGVMLKITGVGELKFAKYGERFMEAIRVYVTENGLEDQVNRVKVKQSSSVRNSHLLSYKLFKAGKGIKDIAEERGLSTNTIENHIFRCYKEGLDIDIDFLIPDEYEDKITAAVEEQGSDRLKPIKEVLPDEVSYTAIKAVLCKQTRE</sequence>
<evidence type="ECO:0000256" key="7">
    <source>
        <dbReference type="ARBA" id="ARBA00022801"/>
    </source>
</evidence>
<evidence type="ECO:0000256" key="15">
    <source>
        <dbReference type="ARBA" id="ARBA00034617"/>
    </source>
</evidence>
<evidence type="ECO:0000313" key="21">
    <source>
        <dbReference type="Proteomes" id="UP000665020"/>
    </source>
</evidence>
<dbReference type="RefSeq" id="WP_230867132.1">
    <property type="nucleotide sequence ID" value="NZ_CP046640.1"/>
</dbReference>
<dbReference type="Gene3D" id="3.40.50.300">
    <property type="entry name" value="P-loop containing nucleotide triphosphate hydrolases"/>
    <property type="match status" value="2"/>
</dbReference>
<dbReference type="GO" id="GO:0016787">
    <property type="term" value="F:hydrolase activity"/>
    <property type="evidence" value="ECO:0007669"/>
    <property type="project" value="UniProtKB-KW"/>
</dbReference>
<dbReference type="GO" id="GO:0006310">
    <property type="term" value="P:DNA recombination"/>
    <property type="evidence" value="ECO:0007669"/>
    <property type="project" value="UniProtKB-UniRule"/>
</dbReference>
<dbReference type="Pfam" id="PF00570">
    <property type="entry name" value="HRDC"/>
    <property type="match status" value="1"/>
</dbReference>
<dbReference type="GO" id="GO:0043138">
    <property type="term" value="F:3'-5' DNA helicase activity"/>
    <property type="evidence" value="ECO:0007669"/>
    <property type="project" value="UniProtKB-EC"/>
</dbReference>
<dbReference type="GO" id="GO:0005737">
    <property type="term" value="C:cytoplasm"/>
    <property type="evidence" value="ECO:0007669"/>
    <property type="project" value="TreeGrafter"/>
</dbReference>
<dbReference type="PANTHER" id="PTHR13710">
    <property type="entry name" value="DNA HELICASE RECQ FAMILY MEMBER"/>
    <property type="match status" value="1"/>
</dbReference>
<comment type="cofactor">
    <cofactor evidence="1">
        <name>Mg(2+)</name>
        <dbReference type="ChEBI" id="CHEBI:18420"/>
    </cofactor>
</comment>
<dbReference type="AlphaFoldDB" id="A0A8A7KAE8"/>
<dbReference type="SUPFAM" id="SSF47819">
    <property type="entry name" value="HRDC-like"/>
    <property type="match status" value="1"/>
</dbReference>
<dbReference type="Pfam" id="PF00270">
    <property type="entry name" value="DEAD"/>
    <property type="match status" value="1"/>
</dbReference>
<dbReference type="InterPro" id="IPR029491">
    <property type="entry name" value="Helicase_HTH"/>
</dbReference>
<evidence type="ECO:0000259" key="18">
    <source>
        <dbReference type="PROSITE" id="PS51192"/>
    </source>
</evidence>
<evidence type="ECO:0000313" key="20">
    <source>
        <dbReference type="EMBL" id="QTL98736.1"/>
    </source>
</evidence>
<dbReference type="SMART" id="SM00490">
    <property type="entry name" value="HELICc"/>
    <property type="match status" value="1"/>
</dbReference>
<dbReference type="InterPro" id="IPR006293">
    <property type="entry name" value="DNA_helicase_ATP-dep_RecQ_bac"/>
</dbReference>
<evidence type="ECO:0000256" key="12">
    <source>
        <dbReference type="ARBA" id="ARBA00023172"/>
    </source>
</evidence>
<dbReference type="GO" id="GO:0009378">
    <property type="term" value="F:four-way junction helicase activity"/>
    <property type="evidence" value="ECO:0007669"/>
    <property type="project" value="TreeGrafter"/>
</dbReference>
<dbReference type="InterPro" id="IPR004589">
    <property type="entry name" value="DNA_helicase_ATP-dep_RecQ"/>
</dbReference>
<dbReference type="GO" id="GO:0043590">
    <property type="term" value="C:bacterial nucleoid"/>
    <property type="evidence" value="ECO:0007669"/>
    <property type="project" value="TreeGrafter"/>
</dbReference>
<evidence type="ECO:0000256" key="13">
    <source>
        <dbReference type="ARBA" id="ARBA00023204"/>
    </source>
</evidence>
<keyword evidence="4" id="KW-0479">Metal-binding</keyword>
<dbReference type="Pfam" id="PF00271">
    <property type="entry name" value="Helicase_C"/>
    <property type="match status" value="1"/>
</dbReference>
<dbReference type="Pfam" id="PF14493">
    <property type="entry name" value="HTH_40"/>
    <property type="match status" value="1"/>
</dbReference>
<dbReference type="InterPro" id="IPR036388">
    <property type="entry name" value="WH-like_DNA-bd_sf"/>
</dbReference>
<dbReference type="GO" id="GO:0006281">
    <property type="term" value="P:DNA repair"/>
    <property type="evidence" value="ECO:0007669"/>
    <property type="project" value="UniProtKB-KW"/>
</dbReference>
<evidence type="ECO:0000256" key="4">
    <source>
        <dbReference type="ARBA" id="ARBA00022723"/>
    </source>
</evidence>
<dbReference type="Gene3D" id="1.10.10.10">
    <property type="entry name" value="Winged helix-like DNA-binding domain superfamily/Winged helix DNA-binding domain"/>
    <property type="match status" value="1"/>
</dbReference>
<comment type="catalytic activity">
    <reaction evidence="15">
        <text>Couples ATP hydrolysis with the unwinding of duplex DNA by translocating in the 3'-5' direction.</text>
        <dbReference type="EC" id="5.6.2.4"/>
    </reaction>
</comment>
<evidence type="ECO:0000256" key="16">
    <source>
        <dbReference type="NCBIfam" id="TIGR01389"/>
    </source>
</evidence>
<dbReference type="KEGG" id="ifn:GM661_12555"/>
<dbReference type="InterPro" id="IPR027417">
    <property type="entry name" value="P-loop_NTPase"/>
</dbReference>
<dbReference type="InterPro" id="IPR002121">
    <property type="entry name" value="HRDC_dom"/>
</dbReference>
<keyword evidence="6" id="KW-0227">DNA damage</keyword>
<dbReference type="EC" id="5.6.2.4" evidence="16"/>
<protein>
    <recommendedName>
        <fullName evidence="16">DNA helicase RecQ</fullName>
        <ecNumber evidence="16">5.6.2.4</ecNumber>
    </recommendedName>
</protein>
<dbReference type="InterPro" id="IPR014001">
    <property type="entry name" value="Helicase_ATP-bd"/>
</dbReference>
<dbReference type="FunFam" id="3.40.50.300:FF:000296">
    <property type="entry name" value="ATP-dependent DNA helicase RecQ"/>
    <property type="match status" value="1"/>
</dbReference>
<feature type="domain" description="Helicase C-terminal" evidence="19">
    <location>
        <begin position="215"/>
        <end position="363"/>
    </location>
</feature>
<dbReference type="Pfam" id="PF09382">
    <property type="entry name" value="RQC"/>
    <property type="match status" value="1"/>
</dbReference>
<dbReference type="InterPro" id="IPR001650">
    <property type="entry name" value="Helicase_C-like"/>
</dbReference>
<keyword evidence="7 20" id="KW-0378">Hydrolase</keyword>
<evidence type="ECO:0000256" key="6">
    <source>
        <dbReference type="ARBA" id="ARBA00022763"/>
    </source>
</evidence>
<evidence type="ECO:0000256" key="10">
    <source>
        <dbReference type="ARBA" id="ARBA00022840"/>
    </source>
</evidence>
<dbReference type="GO" id="GO:0003677">
    <property type="term" value="F:DNA binding"/>
    <property type="evidence" value="ECO:0007669"/>
    <property type="project" value="UniProtKB-KW"/>
</dbReference>
<dbReference type="CDD" id="cd17920">
    <property type="entry name" value="DEXHc_RecQ"/>
    <property type="match status" value="1"/>
</dbReference>
<dbReference type="InterPro" id="IPR018982">
    <property type="entry name" value="RQC_domain"/>
</dbReference>
<evidence type="ECO:0000256" key="9">
    <source>
        <dbReference type="ARBA" id="ARBA00022833"/>
    </source>
</evidence>
<dbReference type="NCBIfam" id="TIGR01389">
    <property type="entry name" value="recQ"/>
    <property type="match status" value="1"/>
</dbReference>
<dbReference type="SUPFAM" id="SSF46785">
    <property type="entry name" value="Winged helix' DNA-binding domain"/>
    <property type="match status" value="1"/>
</dbReference>
<reference evidence="20" key="1">
    <citation type="submission" date="2019-12" db="EMBL/GenBank/DDBJ databases">
        <authorList>
            <person name="zhang j."/>
            <person name="sun C.M."/>
        </authorList>
    </citation>
    <scope>NUCLEOTIDE SEQUENCE</scope>
    <source>
        <strain evidence="20">NS-1</strain>
    </source>
</reference>
<name>A0A8A7KAE8_9FIRM</name>
<evidence type="ECO:0000256" key="11">
    <source>
        <dbReference type="ARBA" id="ARBA00023125"/>
    </source>
</evidence>
<dbReference type="Proteomes" id="UP000665020">
    <property type="component" value="Chromosome"/>
</dbReference>
<keyword evidence="12" id="KW-0233">DNA recombination</keyword>
<dbReference type="SMART" id="SM00956">
    <property type="entry name" value="RQC"/>
    <property type="match status" value="1"/>
</dbReference>
<dbReference type="Gene3D" id="1.10.10.1390">
    <property type="entry name" value="ATP-dependent DNA helicase RecQ"/>
    <property type="match status" value="1"/>
</dbReference>
<proteinExistence type="inferred from homology"/>
<dbReference type="SMART" id="SM00341">
    <property type="entry name" value="HRDC"/>
    <property type="match status" value="1"/>
</dbReference>
<keyword evidence="5" id="KW-0547">Nucleotide-binding</keyword>
<keyword evidence="9" id="KW-0862">Zinc</keyword>
<feature type="domain" description="Helicase ATP-binding" evidence="18">
    <location>
        <begin position="26"/>
        <end position="195"/>
    </location>
</feature>
<evidence type="ECO:0000259" key="17">
    <source>
        <dbReference type="PROSITE" id="PS50967"/>
    </source>
</evidence>
<dbReference type="CDD" id="cd18794">
    <property type="entry name" value="SF2_C_RecQ"/>
    <property type="match status" value="1"/>
</dbReference>
<dbReference type="SMART" id="SM00487">
    <property type="entry name" value="DEXDc"/>
    <property type="match status" value="1"/>
</dbReference>
<dbReference type="GO" id="GO:0006260">
    <property type="term" value="P:DNA replication"/>
    <property type="evidence" value="ECO:0007669"/>
    <property type="project" value="InterPro"/>
</dbReference>
<dbReference type="PANTHER" id="PTHR13710:SF105">
    <property type="entry name" value="ATP-DEPENDENT DNA HELICASE Q1"/>
    <property type="match status" value="1"/>
</dbReference>
<dbReference type="InterPro" id="IPR011545">
    <property type="entry name" value="DEAD/DEAH_box_helicase_dom"/>
</dbReference>
<keyword evidence="11" id="KW-0238">DNA-binding</keyword>
<dbReference type="EMBL" id="CP046640">
    <property type="protein sequence ID" value="QTL98736.1"/>
    <property type="molecule type" value="Genomic_DNA"/>
</dbReference>
<dbReference type="PROSITE" id="PS50967">
    <property type="entry name" value="HRDC"/>
    <property type="match status" value="1"/>
</dbReference>
<dbReference type="NCBIfam" id="TIGR00614">
    <property type="entry name" value="recQ_fam"/>
    <property type="match status" value="1"/>
</dbReference>
<evidence type="ECO:0000256" key="3">
    <source>
        <dbReference type="ARBA" id="ARBA00005446"/>
    </source>
</evidence>
<dbReference type="InterPro" id="IPR036390">
    <property type="entry name" value="WH_DNA-bd_sf"/>
</dbReference>
<evidence type="ECO:0000256" key="1">
    <source>
        <dbReference type="ARBA" id="ARBA00001946"/>
    </source>
</evidence>
<dbReference type="FunFam" id="1.10.150.80:FF:000002">
    <property type="entry name" value="ATP-dependent DNA helicase RecQ"/>
    <property type="match status" value="1"/>
</dbReference>
<evidence type="ECO:0000256" key="5">
    <source>
        <dbReference type="ARBA" id="ARBA00022741"/>
    </source>
</evidence>
<dbReference type="Gene3D" id="1.10.150.80">
    <property type="entry name" value="HRDC domain"/>
    <property type="match status" value="1"/>
</dbReference>
<keyword evidence="10" id="KW-0067">ATP-binding</keyword>
<dbReference type="InterPro" id="IPR010997">
    <property type="entry name" value="HRDC-like_sf"/>
</dbReference>
<dbReference type="Pfam" id="PF16124">
    <property type="entry name" value="RecQ_Zn_bind"/>
    <property type="match status" value="1"/>
</dbReference>
<dbReference type="GO" id="GO:0046872">
    <property type="term" value="F:metal ion binding"/>
    <property type="evidence" value="ECO:0007669"/>
    <property type="project" value="UniProtKB-KW"/>
</dbReference>
<evidence type="ECO:0000256" key="2">
    <source>
        <dbReference type="ARBA" id="ARBA00001947"/>
    </source>
</evidence>
<gene>
    <name evidence="20" type="primary">recQ</name>
    <name evidence="20" type="ORF">GM661_12555</name>
</gene>
<comment type="similarity">
    <text evidence="3">Belongs to the helicase family. RecQ subfamily.</text>
</comment>
<feature type="domain" description="HRDC" evidence="17">
    <location>
        <begin position="514"/>
        <end position="594"/>
    </location>
</feature>
<dbReference type="PROSITE" id="PS51192">
    <property type="entry name" value="HELICASE_ATP_BIND_1"/>
    <property type="match status" value="1"/>
</dbReference>
<evidence type="ECO:0000256" key="8">
    <source>
        <dbReference type="ARBA" id="ARBA00022806"/>
    </source>
</evidence>